<dbReference type="EMBL" id="LT599584">
    <property type="protein sequence ID" value="SBW84659.1"/>
    <property type="molecule type" value="Genomic_DNA"/>
</dbReference>
<feature type="compositionally biased region" description="Polar residues" evidence="1">
    <location>
        <begin position="47"/>
        <end position="67"/>
    </location>
</feature>
<accession>A0A1D3K8G8</accession>
<protein>
    <submittedName>
        <fullName evidence="2">Uncharacterized protein</fullName>
    </submittedName>
</protein>
<dbReference type="Proteomes" id="UP000245431">
    <property type="component" value="Chromosome PVE_r2"/>
</dbReference>
<name>A0A1D3K8G8_PSEVE</name>
<evidence type="ECO:0000256" key="1">
    <source>
        <dbReference type="SAM" id="MobiDB-lite"/>
    </source>
</evidence>
<dbReference type="AlphaFoldDB" id="A0A1D3K8G8"/>
<feature type="region of interest" description="Disordered" evidence="1">
    <location>
        <begin position="40"/>
        <end position="74"/>
    </location>
</feature>
<evidence type="ECO:0000313" key="2">
    <source>
        <dbReference type="EMBL" id="SBW84659.1"/>
    </source>
</evidence>
<proteinExistence type="predicted"/>
<reference evidence="3" key="1">
    <citation type="submission" date="2016-07" db="EMBL/GenBank/DDBJ databases">
        <authorList>
            <person name="Florea S."/>
            <person name="Webb J.S."/>
            <person name="Jaromczyk J."/>
            <person name="Schardl C.L."/>
        </authorList>
    </citation>
    <scope>NUCLEOTIDE SEQUENCE [LARGE SCALE GENOMIC DNA]</scope>
    <source>
        <strain evidence="3">1YdBTEX2</strain>
    </source>
</reference>
<gene>
    <name evidence="2" type="ORF">PVE_R2G0633</name>
</gene>
<dbReference type="PROSITE" id="PS51257">
    <property type="entry name" value="PROKAR_LIPOPROTEIN"/>
    <property type="match status" value="1"/>
</dbReference>
<evidence type="ECO:0000313" key="3">
    <source>
        <dbReference type="Proteomes" id="UP000245431"/>
    </source>
</evidence>
<sequence>MKKLMVVALIAIAIAGCGDSSQPTSTKWIGGSVVDQPEFRLPGSTYGLKSTQDSKAQSGVSDPSPTHSKPPIEA</sequence>
<organism evidence="2 3">
    <name type="scientific">Pseudomonas veronii 1YdBTEX2</name>
    <dbReference type="NCBI Taxonomy" id="1295141"/>
    <lineage>
        <taxon>Bacteria</taxon>
        <taxon>Pseudomonadati</taxon>
        <taxon>Pseudomonadota</taxon>
        <taxon>Gammaproteobacteria</taxon>
        <taxon>Pseudomonadales</taxon>
        <taxon>Pseudomonadaceae</taxon>
        <taxon>Pseudomonas</taxon>
    </lineage>
</organism>